<dbReference type="AlphaFoldDB" id="A0A392T2Q5"/>
<keyword evidence="2" id="KW-1185">Reference proteome</keyword>
<reference evidence="1 2" key="1">
    <citation type="journal article" date="2018" name="Front. Plant Sci.">
        <title>Red Clover (Trifolium pratense) and Zigzag Clover (T. medium) - A Picture of Genomic Similarities and Differences.</title>
        <authorList>
            <person name="Dluhosova J."/>
            <person name="Istvanek J."/>
            <person name="Nedelnik J."/>
            <person name="Repkova J."/>
        </authorList>
    </citation>
    <scope>NUCLEOTIDE SEQUENCE [LARGE SCALE GENOMIC DNA]</scope>
    <source>
        <strain evidence="2">cv. 10/8</strain>
        <tissue evidence="1">Leaf</tissue>
    </source>
</reference>
<comment type="caution">
    <text evidence="1">The sequence shown here is derived from an EMBL/GenBank/DDBJ whole genome shotgun (WGS) entry which is preliminary data.</text>
</comment>
<dbReference type="InterPro" id="IPR036397">
    <property type="entry name" value="RNaseH_sf"/>
</dbReference>
<evidence type="ECO:0000313" key="1">
    <source>
        <dbReference type="EMBL" id="MCI55403.1"/>
    </source>
</evidence>
<dbReference type="SUPFAM" id="SSF53098">
    <property type="entry name" value="Ribonuclease H-like"/>
    <property type="match status" value="1"/>
</dbReference>
<proteinExistence type="predicted"/>
<dbReference type="Gene3D" id="3.30.420.10">
    <property type="entry name" value="Ribonuclease H-like superfamily/Ribonuclease H"/>
    <property type="match status" value="1"/>
</dbReference>
<organism evidence="1 2">
    <name type="scientific">Trifolium medium</name>
    <dbReference type="NCBI Taxonomy" id="97028"/>
    <lineage>
        <taxon>Eukaryota</taxon>
        <taxon>Viridiplantae</taxon>
        <taxon>Streptophyta</taxon>
        <taxon>Embryophyta</taxon>
        <taxon>Tracheophyta</taxon>
        <taxon>Spermatophyta</taxon>
        <taxon>Magnoliopsida</taxon>
        <taxon>eudicotyledons</taxon>
        <taxon>Gunneridae</taxon>
        <taxon>Pentapetalae</taxon>
        <taxon>rosids</taxon>
        <taxon>fabids</taxon>
        <taxon>Fabales</taxon>
        <taxon>Fabaceae</taxon>
        <taxon>Papilionoideae</taxon>
        <taxon>50 kb inversion clade</taxon>
        <taxon>NPAAA clade</taxon>
        <taxon>Hologalegina</taxon>
        <taxon>IRL clade</taxon>
        <taxon>Trifolieae</taxon>
        <taxon>Trifolium</taxon>
    </lineage>
</organism>
<dbReference type="InterPro" id="IPR044730">
    <property type="entry name" value="RNase_H-like_dom_plant"/>
</dbReference>
<dbReference type="CDD" id="cd06222">
    <property type="entry name" value="RNase_H_like"/>
    <property type="match status" value="1"/>
</dbReference>
<dbReference type="GO" id="GO:0003676">
    <property type="term" value="F:nucleic acid binding"/>
    <property type="evidence" value="ECO:0007669"/>
    <property type="project" value="InterPro"/>
</dbReference>
<dbReference type="EMBL" id="LXQA010495676">
    <property type="protein sequence ID" value="MCI55403.1"/>
    <property type="molecule type" value="Genomic_DNA"/>
</dbReference>
<evidence type="ECO:0000313" key="2">
    <source>
        <dbReference type="Proteomes" id="UP000265520"/>
    </source>
</evidence>
<dbReference type="InterPro" id="IPR012337">
    <property type="entry name" value="RNaseH-like_sf"/>
</dbReference>
<feature type="non-terminal residue" evidence="1">
    <location>
        <position position="71"/>
    </location>
</feature>
<accession>A0A392T2Q5</accession>
<name>A0A392T2Q5_9FABA</name>
<protein>
    <submittedName>
        <fullName evidence="1">Ribonuclease H protein</fullName>
    </submittedName>
</protein>
<dbReference type="Proteomes" id="UP000265520">
    <property type="component" value="Unassembled WGS sequence"/>
</dbReference>
<sequence>MVSSLTISTLPSGVGLKIKCNTDGNSKGNPGIAACSGIFRNYKGEVIGCFVQYLGIANALFAEVMGVILAI</sequence>